<name>A0A7D5KCK7_9EURY</name>
<dbReference type="EMBL" id="CP058601">
    <property type="protein sequence ID" value="QLG48701.1"/>
    <property type="molecule type" value="Genomic_DNA"/>
</dbReference>
<keyword evidence="3" id="KW-1185">Reference proteome</keyword>
<dbReference type="AlphaFoldDB" id="A0A7D5KCK7"/>
<protein>
    <submittedName>
        <fullName evidence="2">Uncharacterized protein</fullName>
    </submittedName>
</protein>
<evidence type="ECO:0000256" key="1">
    <source>
        <dbReference type="SAM" id="MobiDB-lite"/>
    </source>
</evidence>
<dbReference type="KEGG" id="haly:HYG82_07500"/>
<feature type="region of interest" description="Disordered" evidence="1">
    <location>
        <begin position="1"/>
        <end position="72"/>
    </location>
</feature>
<proteinExistence type="predicted"/>
<sequence>MYTHTPTYERISDAQAGKPSRESLLSGFSRSLQSDERPSLFPDGSSSLEMFASAPVGTTDPASARRKAGEFA</sequence>
<organism evidence="2 3">
    <name type="scientific">Natrinema halophilum</name>
    <dbReference type="NCBI Taxonomy" id="1699371"/>
    <lineage>
        <taxon>Archaea</taxon>
        <taxon>Methanobacteriati</taxon>
        <taxon>Methanobacteriota</taxon>
        <taxon>Stenosarchaea group</taxon>
        <taxon>Halobacteria</taxon>
        <taxon>Halobacteriales</taxon>
        <taxon>Natrialbaceae</taxon>
        <taxon>Natrinema</taxon>
    </lineage>
</organism>
<dbReference type="RefSeq" id="WP_179260438.1">
    <property type="nucleotide sequence ID" value="NZ_CP058601.1"/>
</dbReference>
<gene>
    <name evidence="2" type="ORF">HYG82_07500</name>
</gene>
<accession>A0A7D5KCK7</accession>
<dbReference type="GeneID" id="56033125"/>
<evidence type="ECO:0000313" key="3">
    <source>
        <dbReference type="Proteomes" id="UP000509241"/>
    </source>
</evidence>
<evidence type="ECO:0000313" key="2">
    <source>
        <dbReference type="EMBL" id="QLG48701.1"/>
    </source>
</evidence>
<dbReference type="Proteomes" id="UP000509241">
    <property type="component" value="Chromosome"/>
</dbReference>
<reference evidence="2 3" key="1">
    <citation type="submission" date="2020-07" db="EMBL/GenBank/DDBJ databases">
        <authorList>
            <person name="Cui H."/>
        </authorList>
    </citation>
    <scope>NUCLEOTIDE SEQUENCE [LARGE SCALE GENOMIC DNA]</scope>
    <source>
        <strain evidence="2 3">YPL8</strain>
    </source>
</reference>